<dbReference type="Proteomes" id="UP000217076">
    <property type="component" value="Unassembled WGS sequence"/>
</dbReference>
<dbReference type="EMBL" id="FNCV01000011">
    <property type="protein sequence ID" value="SDH73606.1"/>
    <property type="molecule type" value="Genomic_DNA"/>
</dbReference>
<protein>
    <submittedName>
        <fullName evidence="1">Uncharacterized protein</fullName>
    </submittedName>
</protein>
<proteinExistence type="predicted"/>
<dbReference type="STRING" id="83401.SAMN05421742_11145"/>
<accession>A0A1G8EUM2</accession>
<evidence type="ECO:0000313" key="1">
    <source>
        <dbReference type="EMBL" id="SDH73606.1"/>
    </source>
</evidence>
<dbReference type="AlphaFoldDB" id="A0A1G8EUM2"/>
<name>A0A1G8EUM2_9PROT</name>
<organism evidence="1 2">
    <name type="scientific">Roseospirillum parvum</name>
    <dbReference type="NCBI Taxonomy" id="83401"/>
    <lineage>
        <taxon>Bacteria</taxon>
        <taxon>Pseudomonadati</taxon>
        <taxon>Pseudomonadota</taxon>
        <taxon>Alphaproteobacteria</taxon>
        <taxon>Rhodospirillales</taxon>
        <taxon>Rhodospirillaceae</taxon>
        <taxon>Roseospirillum</taxon>
    </lineage>
</organism>
<reference evidence="2" key="1">
    <citation type="submission" date="2016-10" db="EMBL/GenBank/DDBJ databases">
        <authorList>
            <person name="Varghese N."/>
            <person name="Submissions S."/>
        </authorList>
    </citation>
    <scope>NUCLEOTIDE SEQUENCE [LARGE SCALE GENOMIC DNA]</scope>
    <source>
        <strain evidence="2">930I</strain>
    </source>
</reference>
<keyword evidence="2" id="KW-1185">Reference proteome</keyword>
<evidence type="ECO:0000313" key="2">
    <source>
        <dbReference type="Proteomes" id="UP000217076"/>
    </source>
</evidence>
<gene>
    <name evidence="1" type="ORF">SAMN05421742_11145</name>
</gene>
<sequence length="90" mass="9768">MPTPTSYHAFNLFTLTMESRHGGNWRRDLSADDIARLAEEVASGFGGEVIDPGQGSEAVPTMWRFPDDSEVRTGRFGLKVEESAAAHSAA</sequence>
<dbReference type="RefSeq" id="WP_245689540.1">
    <property type="nucleotide sequence ID" value="NZ_FNCV01000011.1"/>
</dbReference>